<feature type="transmembrane region" description="Helical" evidence="1">
    <location>
        <begin position="229"/>
        <end position="252"/>
    </location>
</feature>
<keyword evidence="3" id="KW-1185">Reference proteome</keyword>
<feature type="transmembrane region" description="Helical" evidence="1">
    <location>
        <begin position="205"/>
        <end position="223"/>
    </location>
</feature>
<reference evidence="2 3" key="1">
    <citation type="journal article" date="2023" name="BMC Biol.">
        <title>The compact genome of the sponge Oopsacas minuta (Hexactinellida) is lacking key metazoan core genes.</title>
        <authorList>
            <person name="Santini S."/>
            <person name="Schenkelaars Q."/>
            <person name="Jourda C."/>
            <person name="Duchesne M."/>
            <person name="Belahbib H."/>
            <person name="Rocher C."/>
            <person name="Selva M."/>
            <person name="Riesgo A."/>
            <person name="Vervoort M."/>
            <person name="Leys S.P."/>
            <person name="Kodjabachian L."/>
            <person name="Le Bivic A."/>
            <person name="Borchiellini C."/>
            <person name="Claverie J.M."/>
            <person name="Renard E."/>
        </authorList>
    </citation>
    <scope>NUCLEOTIDE SEQUENCE [LARGE SCALE GENOMIC DNA]</scope>
    <source>
        <strain evidence="2">SPO-2</strain>
    </source>
</reference>
<keyword evidence="1" id="KW-0812">Transmembrane</keyword>
<sequence>MHSNSVQILLICCIICFLLIIHLLAPRLRKVFPPLPIWRGVLWYRWKSLPSPQARAFSPFTGIIFPHRLKVCAKSAWICFTLHLIFMTSMVVWSQYKHSSSESHNCPQPSSPHWCGWNTHLDVTNYIAILGNILFVMLRILQTHIWYDGLAHDVSEAYSMAAVFLALTTALLMQESERGIFFGFSFQSDTMVVLTNIVRRNHGYLFAWAVVFTFWYHPAEAGIEHLSGFFIILMFLIQASLMFTTAHLNILWRNILELLMLFHSLITELGLEDLNLGSDGIPDTIEIREGHQAHLSKNFSLDGKRLAIDVRILLDASENHWLSSVKSFETNGLLVSPYLSLLCYQPLHGTCADDAEYE</sequence>
<keyword evidence="1" id="KW-1133">Transmembrane helix</keyword>
<feature type="transmembrane region" description="Helical" evidence="1">
    <location>
        <begin position="75"/>
        <end position="93"/>
    </location>
</feature>
<name>A0AAV7JKN1_9METZ</name>
<gene>
    <name evidence="2" type="ORF">LOD99_11863</name>
</gene>
<dbReference type="AlphaFoldDB" id="A0AAV7JKN1"/>
<dbReference type="EMBL" id="JAKMXF010000321">
    <property type="protein sequence ID" value="KAI6649498.1"/>
    <property type="molecule type" value="Genomic_DNA"/>
</dbReference>
<feature type="transmembrane region" description="Helical" evidence="1">
    <location>
        <begin position="123"/>
        <end position="142"/>
    </location>
</feature>
<organism evidence="2 3">
    <name type="scientific">Oopsacas minuta</name>
    <dbReference type="NCBI Taxonomy" id="111878"/>
    <lineage>
        <taxon>Eukaryota</taxon>
        <taxon>Metazoa</taxon>
        <taxon>Porifera</taxon>
        <taxon>Hexactinellida</taxon>
        <taxon>Hexasterophora</taxon>
        <taxon>Lyssacinosida</taxon>
        <taxon>Leucopsacidae</taxon>
        <taxon>Oopsacas</taxon>
    </lineage>
</organism>
<protein>
    <submittedName>
        <fullName evidence="2">Uncharacterized protein</fullName>
    </submittedName>
</protein>
<keyword evidence="1" id="KW-0472">Membrane</keyword>
<evidence type="ECO:0000313" key="2">
    <source>
        <dbReference type="EMBL" id="KAI6649498.1"/>
    </source>
</evidence>
<dbReference type="Proteomes" id="UP001165289">
    <property type="component" value="Unassembled WGS sequence"/>
</dbReference>
<accession>A0AAV7JKN1</accession>
<evidence type="ECO:0000256" key="1">
    <source>
        <dbReference type="SAM" id="Phobius"/>
    </source>
</evidence>
<comment type="caution">
    <text evidence="2">The sequence shown here is derived from an EMBL/GenBank/DDBJ whole genome shotgun (WGS) entry which is preliminary data.</text>
</comment>
<evidence type="ECO:0000313" key="3">
    <source>
        <dbReference type="Proteomes" id="UP001165289"/>
    </source>
</evidence>
<feature type="transmembrane region" description="Helical" evidence="1">
    <location>
        <begin position="6"/>
        <end position="25"/>
    </location>
</feature>
<proteinExistence type="predicted"/>